<keyword evidence="4" id="KW-1185">Reference proteome</keyword>
<dbReference type="Pfam" id="PF00795">
    <property type="entry name" value="CN_hydrolase"/>
    <property type="match status" value="1"/>
</dbReference>
<dbReference type="PROSITE" id="PS50263">
    <property type="entry name" value="CN_HYDROLASE"/>
    <property type="match status" value="1"/>
</dbReference>
<reference evidence="3" key="1">
    <citation type="submission" date="2020-08" db="EMBL/GenBank/DDBJ databases">
        <title>Genome public.</title>
        <authorList>
            <person name="Liu C."/>
            <person name="Sun Q."/>
        </authorList>
    </citation>
    <scope>NUCLEOTIDE SEQUENCE</scope>
    <source>
        <strain evidence="3">NSJ-52</strain>
    </source>
</reference>
<dbReference type="PANTHER" id="PTHR43674">
    <property type="entry name" value="NITRILASE C965.09-RELATED"/>
    <property type="match status" value="1"/>
</dbReference>
<dbReference type="GO" id="GO:0016811">
    <property type="term" value="F:hydrolase activity, acting on carbon-nitrogen (but not peptide) bonds, in linear amides"/>
    <property type="evidence" value="ECO:0007669"/>
    <property type="project" value="TreeGrafter"/>
</dbReference>
<dbReference type="SUPFAM" id="SSF56317">
    <property type="entry name" value="Carbon-nitrogen hydrolase"/>
    <property type="match status" value="1"/>
</dbReference>
<organism evidence="3 4">
    <name type="scientific">Lawsonibacter faecis</name>
    <dbReference type="NCBI Taxonomy" id="2763052"/>
    <lineage>
        <taxon>Bacteria</taxon>
        <taxon>Bacillati</taxon>
        <taxon>Bacillota</taxon>
        <taxon>Clostridia</taxon>
        <taxon>Eubacteriales</taxon>
        <taxon>Oscillospiraceae</taxon>
        <taxon>Lawsonibacter</taxon>
    </lineage>
</organism>
<gene>
    <name evidence="3" type="ORF">H8S62_12050</name>
</gene>
<evidence type="ECO:0000313" key="3">
    <source>
        <dbReference type="EMBL" id="MBC5737738.1"/>
    </source>
</evidence>
<protein>
    <submittedName>
        <fullName evidence="3">Carbon-nitrogen hydrolase family protein</fullName>
    </submittedName>
</protein>
<feature type="domain" description="CN hydrolase" evidence="2">
    <location>
        <begin position="5"/>
        <end position="255"/>
    </location>
</feature>
<dbReference type="InterPro" id="IPR050345">
    <property type="entry name" value="Aliph_Amidase/BUP"/>
</dbReference>
<accession>A0A8J6JKK1</accession>
<dbReference type="Gene3D" id="3.60.110.10">
    <property type="entry name" value="Carbon-nitrogen hydrolase"/>
    <property type="match status" value="1"/>
</dbReference>
<dbReference type="EMBL" id="JACOPQ010000009">
    <property type="protein sequence ID" value="MBC5737738.1"/>
    <property type="molecule type" value="Genomic_DNA"/>
</dbReference>
<dbReference type="InterPro" id="IPR036526">
    <property type="entry name" value="C-N_Hydrolase_sf"/>
</dbReference>
<dbReference type="CDD" id="cd07197">
    <property type="entry name" value="nitrilase"/>
    <property type="match status" value="1"/>
</dbReference>
<name>A0A8J6JKK1_9FIRM</name>
<evidence type="ECO:0000256" key="1">
    <source>
        <dbReference type="ARBA" id="ARBA00022801"/>
    </source>
</evidence>
<dbReference type="RefSeq" id="WP_186919534.1">
    <property type="nucleotide sequence ID" value="NZ_JACOPQ010000009.1"/>
</dbReference>
<evidence type="ECO:0000259" key="2">
    <source>
        <dbReference type="PROSITE" id="PS50263"/>
    </source>
</evidence>
<dbReference type="PANTHER" id="PTHR43674:SF13">
    <property type="entry name" value="CN HYDROLASE DOMAIN-CONTAINING PROTEIN"/>
    <property type="match status" value="1"/>
</dbReference>
<comment type="caution">
    <text evidence="3">The sequence shown here is derived from an EMBL/GenBank/DDBJ whole genome shotgun (WGS) entry which is preliminary data.</text>
</comment>
<keyword evidence="1 3" id="KW-0378">Hydrolase</keyword>
<dbReference type="InterPro" id="IPR003010">
    <property type="entry name" value="C-N_Hydrolase"/>
</dbReference>
<proteinExistence type="predicted"/>
<dbReference type="Proteomes" id="UP000607645">
    <property type="component" value="Unassembled WGS sequence"/>
</dbReference>
<sequence>MKDALKIAMCQINIVSLDVQTNRKNIEESFRNACEVAPEEKPDLVIFPELSNSGYVFQRSRDFGNDYMRVAELIPEGATSRLVSKLCRNYGVYCIIGLCEAHHEIPGLIYNTAAFFGPDGELIGQQSKIHIPGEEKHYFREGDAIHVFKTELGNIGMQICYDTWYPEVSRLQAYKGCEIMVNIWNAPDYVTPPKVLYTLVGCRAIENRFYSIGVNRCGYHGEAYFAGNSMAVDPSGKVLNELLEGPAVVRATLESTPLYAERAFMPTLRDARYDVLSETFRYAKALMELKA</sequence>
<dbReference type="AlphaFoldDB" id="A0A8J6JKK1"/>
<evidence type="ECO:0000313" key="4">
    <source>
        <dbReference type="Proteomes" id="UP000607645"/>
    </source>
</evidence>